<sequence>MDCTSQRITYRNTAAFSTIVLDYLDDAVALKPFYVHRPNIEGIKHAIAQRSAFKTNRRVLVDHLRKQYAAVNESTAVNRNIELLLKENTFTITTAHQPNLFTGPLYFIYKILHAIKLADTLKQELTQYNFIPVYYMGSEDADFEELSYATVNGVKYQWATKQNGAFGRMIVDKHITQLIHAISGQLLVEPHGKEIIDALLASYKEKTTIQDATFAFVHFLFERFGLIVINADAKELKQQMIPVFEDELLNRSSAKQVADTIHKLDAHYKVQAGGREINLFYFDEDLRERIEADGDGFAVANTTIKFTKEEVLKELKEHPERFSPNVILRGLYQDTILPNIAFIGGGGELAYWLELKNVFAHHHVPYPVLVLRNSFLVTQKQWISKIEKLGFTVEDFFKSSEALLNQYVHRTTVNKIQLNGTLTKAEELYELLKEQAATVDLTLLQHVEALKVKAVYRLQELEKKIIRAEKRKYADEQRQIQTIKQQLFPGNGLQERKESFLSFYAKEGSGFIDALYQHSLSLEQDFVVLTTKK</sequence>
<dbReference type="HAMAP" id="MF_01867">
    <property type="entry name" value="BshC"/>
    <property type="match status" value="1"/>
</dbReference>
<organism evidence="5 6">
    <name type="scientific">Lacibacter sediminis</name>
    <dbReference type="NCBI Taxonomy" id="2760713"/>
    <lineage>
        <taxon>Bacteria</taxon>
        <taxon>Pseudomonadati</taxon>
        <taxon>Bacteroidota</taxon>
        <taxon>Chitinophagia</taxon>
        <taxon>Chitinophagales</taxon>
        <taxon>Chitinophagaceae</taxon>
        <taxon>Lacibacter</taxon>
    </lineage>
</organism>
<keyword evidence="1 2" id="KW-0436">Ligase</keyword>
<dbReference type="NCBIfam" id="TIGR03998">
    <property type="entry name" value="thiol_BshC"/>
    <property type="match status" value="1"/>
</dbReference>
<feature type="coiled-coil region" evidence="2">
    <location>
        <begin position="415"/>
        <end position="486"/>
    </location>
</feature>
<name>A0A7G5XDX0_9BACT</name>
<dbReference type="InterPro" id="IPR011199">
    <property type="entry name" value="Bacillithiol_biosynth_BshC"/>
</dbReference>
<reference evidence="6" key="1">
    <citation type="submission" date="2020-08" db="EMBL/GenBank/DDBJ databases">
        <title>Lacibacter sp. S13-6-6 genome sequencing.</title>
        <authorList>
            <person name="Jin L."/>
        </authorList>
    </citation>
    <scope>NUCLEOTIDE SEQUENCE [LARGE SCALE GENOMIC DNA]</scope>
    <source>
        <strain evidence="6">S13-6-6</strain>
    </source>
</reference>
<feature type="domain" description="Bacillithiol biosynthesis BshC N-terminal Rossmann-like" evidence="3">
    <location>
        <begin position="6"/>
        <end position="373"/>
    </location>
</feature>
<comment type="similarity">
    <text evidence="2">Belongs to the BshC family.</text>
</comment>
<dbReference type="EC" id="6.-.-.-" evidence="2"/>
<dbReference type="RefSeq" id="WP_182801935.1">
    <property type="nucleotide sequence ID" value="NZ_CP060007.1"/>
</dbReference>
<keyword evidence="6" id="KW-1185">Reference proteome</keyword>
<evidence type="ECO:0000313" key="6">
    <source>
        <dbReference type="Proteomes" id="UP000515344"/>
    </source>
</evidence>
<protein>
    <recommendedName>
        <fullName evidence="2">Putative cysteine ligase BshC</fullName>
        <ecNumber evidence="2">6.-.-.-</ecNumber>
    </recommendedName>
</protein>
<proteinExistence type="inferred from homology"/>
<dbReference type="EMBL" id="CP060007">
    <property type="protein sequence ID" value="QNA43673.1"/>
    <property type="molecule type" value="Genomic_DNA"/>
</dbReference>
<dbReference type="AlphaFoldDB" id="A0A7G5XDX0"/>
<gene>
    <name evidence="2 5" type="primary">bshC</name>
    <name evidence="5" type="ORF">H4075_16535</name>
</gene>
<dbReference type="KEGG" id="lacs:H4075_16535"/>
<evidence type="ECO:0000259" key="4">
    <source>
        <dbReference type="Pfam" id="PF24850"/>
    </source>
</evidence>
<evidence type="ECO:0000256" key="1">
    <source>
        <dbReference type="ARBA" id="ARBA00022598"/>
    </source>
</evidence>
<accession>A0A7G5XDX0</accession>
<dbReference type="Proteomes" id="UP000515344">
    <property type="component" value="Chromosome"/>
</dbReference>
<dbReference type="GO" id="GO:0016874">
    <property type="term" value="F:ligase activity"/>
    <property type="evidence" value="ECO:0007669"/>
    <property type="project" value="UniProtKB-UniRule"/>
</dbReference>
<evidence type="ECO:0000256" key="2">
    <source>
        <dbReference type="HAMAP-Rule" id="MF_01867"/>
    </source>
</evidence>
<dbReference type="InterPro" id="IPR055399">
    <property type="entry name" value="CC_BshC"/>
</dbReference>
<dbReference type="Pfam" id="PF10079">
    <property type="entry name" value="Rossmann-like_BshC"/>
    <property type="match status" value="1"/>
</dbReference>
<dbReference type="InterPro" id="IPR055398">
    <property type="entry name" value="Rossmann-like_BshC"/>
</dbReference>
<dbReference type="Pfam" id="PF24850">
    <property type="entry name" value="CC_BshC"/>
    <property type="match status" value="1"/>
</dbReference>
<evidence type="ECO:0000313" key="5">
    <source>
        <dbReference type="EMBL" id="QNA43673.1"/>
    </source>
</evidence>
<keyword evidence="2" id="KW-0175">Coiled coil</keyword>
<feature type="domain" description="Bacillithiol biosynthesis BshC C-terminal coiled-coil" evidence="4">
    <location>
        <begin position="376"/>
        <end position="530"/>
    </location>
</feature>
<evidence type="ECO:0000259" key="3">
    <source>
        <dbReference type="Pfam" id="PF10079"/>
    </source>
</evidence>